<dbReference type="Proteomes" id="UP000541444">
    <property type="component" value="Unassembled WGS sequence"/>
</dbReference>
<dbReference type="SUPFAM" id="SSF56801">
    <property type="entry name" value="Acetyl-CoA synthetase-like"/>
    <property type="match status" value="1"/>
</dbReference>
<dbReference type="GO" id="GO:0004467">
    <property type="term" value="F:long-chain fatty acid-CoA ligase activity"/>
    <property type="evidence" value="ECO:0007669"/>
    <property type="project" value="TreeGrafter"/>
</dbReference>
<evidence type="ECO:0000313" key="7">
    <source>
        <dbReference type="Proteomes" id="UP000541444"/>
    </source>
</evidence>
<evidence type="ECO:0000256" key="3">
    <source>
        <dbReference type="ARBA" id="ARBA00022741"/>
    </source>
</evidence>
<reference evidence="6 7" key="1">
    <citation type="journal article" date="2020" name="IScience">
        <title>Genome Sequencing of the Endangered Kingdonia uniflora (Circaeasteraceae, Ranunculales) Reveals Potential Mechanisms of Evolutionary Specialization.</title>
        <authorList>
            <person name="Sun Y."/>
            <person name="Deng T."/>
            <person name="Zhang A."/>
            <person name="Moore M.J."/>
            <person name="Landis J.B."/>
            <person name="Lin N."/>
            <person name="Zhang H."/>
            <person name="Zhang X."/>
            <person name="Huang J."/>
            <person name="Zhang X."/>
            <person name="Sun H."/>
            <person name="Wang H."/>
        </authorList>
    </citation>
    <scope>NUCLEOTIDE SEQUENCE [LARGE SCALE GENOMIC DNA]</scope>
    <source>
        <strain evidence="6">TB1705</strain>
        <tissue evidence="6">Leaf</tissue>
    </source>
</reference>
<comment type="similarity">
    <text evidence="1">Belongs to the ATP-dependent AMP-binding enzyme family.</text>
</comment>
<evidence type="ECO:0000256" key="1">
    <source>
        <dbReference type="ARBA" id="ARBA00006432"/>
    </source>
</evidence>
<keyword evidence="7" id="KW-1185">Reference proteome</keyword>
<name>A0A7J7MCZ9_9MAGN</name>
<dbReference type="EMBL" id="JACGCM010001609">
    <property type="protein sequence ID" value="KAF6152776.1"/>
    <property type="molecule type" value="Genomic_DNA"/>
</dbReference>
<dbReference type="PANTHER" id="PTHR43272">
    <property type="entry name" value="LONG-CHAIN-FATTY-ACID--COA LIGASE"/>
    <property type="match status" value="1"/>
</dbReference>
<evidence type="ECO:0000256" key="2">
    <source>
        <dbReference type="ARBA" id="ARBA00022598"/>
    </source>
</evidence>
<keyword evidence="2" id="KW-0436">Ligase</keyword>
<keyword evidence="3" id="KW-0547">Nucleotide-binding</keyword>
<feature type="domain" description="AMP-dependent synthetase/ligase" evidence="5">
    <location>
        <begin position="98"/>
        <end position="148"/>
    </location>
</feature>
<evidence type="ECO:0000256" key="4">
    <source>
        <dbReference type="ARBA" id="ARBA00022840"/>
    </source>
</evidence>
<dbReference type="InterPro" id="IPR042099">
    <property type="entry name" value="ANL_N_sf"/>
</dbReference>
<comment type="caution">
    <text evidence="6">The sequence shown here is derived from an EMBL/GenBank/DDBJ whole genome shotgun (WGS) entry which is preliminary data.</text>
</comment>
<dbReference type="InterPro" id="IPR000873">
    <property type="entry name" value="AMP-dep_synth/lig_dom"/>
</dbReference>
<evidence type="ECO:0000259" key="5">
    <source>
        <dbReference type="Pfam" id="PF00501"/>
    </source>
</evidence>
<evidence type="ECO:0000313" key="6">
    <source>
        <dbReference type="EMBL" id="KAF6152776.1"/>
    </source>
</evidence>
<dbReference type="AlphaFoldDB" id="A0A7J7MCZ9"/>
<accession>A0A7J7MCZ9</accession>
<dbReference type="GO" id="GO:0005524">
    <property type="term" value="F:ATP binding"/>
    <property type="evidence" value="ECO:0007669"/>
    <property type="project" value="UniProtKB-KW"/>
</dbReference>
<dbReference type="Gene3D" id="3.40.50.12780">
    <property type="entry name" value="N-terminal domain of ligase-like"/>
    <property type="match status" value="1"/>
</dbReference>
<sequence>MNPYFVGIFAPFVLSLFFRKSKGEKKRGVPVDVGGEPGLALRNHRFTSPVETVREGITTLPELFEESCKQYKDKRLLGTRELILKDTEVAPDGRSFEKFHLGKYEWLSYGEAFESACNFSSGLIHIGHNRGERAAIFADTRAEWLIALQVIM</sequence>
<organism evidence="6 7">
    <name type="scientific">Kingdonia uniflora</name>
    <dbReference type="NCBI Taxonomy" id="39325"/>
    <lineage>
        <taxon>Eukaryota</taxon>
        <taxon>Viridiplantae</taxon>
        <taxon>Streptophyta</taxon>
        <taxon>Embryophyta</taxon>
        <taxon>Tracheophyta</taxon>
        <taxon>Spermatophyta</taxon>
        <taxon>Magnoliopsida</taxon>
        <taxon>Ranunculales</taxon>
        <taxon>Circaeasteraceae</taxon>
        <taxon>Kingdonia</taxon>
    </lineage>
</organism>
<protein>
    <recommendedName>
        <fullName evidence="5">AMP-dependent synthetase/ligase domain-containing protein</fullName>
    </recommendedName>
</protein>
<dbReference type="Pfam" id="PF00501">
    <property type="entry name" value="AMP-binding"/>
    <property type="match status" value="1"/>
</dbReference>
<gene>
    <name evidence="6" type="ORF">GIB67_004605</name>
</gene>
<dbReference type="GO" id="GO:0016020">
    <property type="term" value="C:membrane"/>
    <property type="evidence" value="ECO:0007669"/>
    <property type="project" value="TreeGrafter"/>
</dbReference>
<dbReference type="OrthoDB" id="1933832at2759"/>
<keyword evidence="4" id="KW-0067">ATP-binding</keyword>
<dbReference type="PANTHER" id="PTHR43272:SF83">
    <property type="entry name" value="ACYL-COA SYNTHETASE LONG-CHAIN, ISOFORM J"/>
    <property type="match status" value="1"/>
</dbReference>
<proteinExistence type="inferred from homology"/>
<dbReference type="GO" id="GO:0005783">
    <property type="term" value="C:endoplasmic reticulum"/>
    <property type="evidence" value="ECO:0007669"/>
    <property type="project" value="TreeGrafter"/>
</dbReference>